<evidence type="ECO:0008006" key="4">
    <source>
        <dbReference type="Google" id="ProtNLM"/>
    </source>
</evidence>
<evidence type="ECO:0000313" key="2">
    <source>
        <dbReference type="Proteomes" id="UP001652628"/>
    </source>
</evidence>
<feature type="chain" id="PRO_5045271087" description="Tes115" evidence="1">
    <location>
        <begin position="21"/>
        <end position="65"/>
    </location>
</feature>
<protein>
    <recommendedName>
        <fullName evidence="4">Tes115</fullName>
    </recommendedName>
</protein>
<keyword evidence="2" id="KW-1185">Reference proteome</keyword>
<gene>
    <name evidence="3" type="primary">LOC108012522</name>
</gene>
<accession>A0AB39ZD12</accession>
<reference evidence="3" key="1">
    <citation type="submission" date="2025-08" db="UniProtKB">
        <authorList>
            <consortium name="RefSeq"/>
        </authorList>
    </citation>
    <scope>IDENTIFICATION</scope>
</reference>
<organism evidence="2 3">
    <name type="scientific">Drosophila suzukii</name>
    <name type="common">Spotted-wing drosophila fruit fly</name>
    <dbReference type="NCBI Taxonomy" id="28584"/>
    <lineage>
        <taxon>Eukaryota</taxon>
        <taxon>Metazoa</taxon>
        <taxon>Ecdysozoa</taxon>
        <taxon>Arthropoda</taxon>
        <taxon>Hexapoda</taxon>
        <taxon>Insecta</taxon>
        <taxon>Pterygota</taxon>
        <taxon>Neoptera</taxon>
        <taxon>Endopterygota</taxon>
        <taxon>Diptera</taxon>
        <taxon>Brachycera</taxon>
        <taxon>Muscomorpha</taxon>
        <taxon>Ephydroidea</taxon>
        <taxon>Drosophilidae</taxon>
        <taxon>Drosophila</taxon>
        <taxon>Sophophora</taxon>
    </lineage>
</organism>
<feature type="signal peptide" evidence="1">
    <location>
        <begin position="1"/>
        <end position="20"/>
    </location>
</feature>
<evidence type="ECO:0000313" key="3">
    <source>
        <dbReference type="RefSeq" id="XP_016933424.2"/>
    </source>
</evidence>
<evidence type="ECO:0000256" key="1">
    <source>
        <dbReference type="SAM" id="SignalP"/>
    </source>
</evidence>
<keyword evidence="1" id="KW-0732">Signal</keyword>
<name>A0AB39ZD12_DROSZ</name>
<dbReference type="RefSeq" id="XP_016933424.2">
    <property type="nucleotide sequence ID" value="XM_017077935.4"/>
</dbReference>
<sequence length="65" mass="7225">MKFLLLCTLILGLAFFMASALPQANENDAPMVDFDHHHHQVVRSAPVLLDDEKTPHKHDDVACCG</sequence>
<proteinExistence type="predicted"/>
<dbReference type="GeneID" id="108012522"/>
<dbReference type="AlphaFoldDB" id="A0AB39ZD12"/>
<dbReference type="Proteomes" id="UP001652628">
    <property type="component" value="Chromosome 3"/>
</dbReference>